<dbReference type="Proteomes" id="UP000295252">
    <property type="component" value="Chromosome I"/>
</dbReference>
<protein>
    <submittedName>
        <fullName evidence="1">Uncharacterized protein</fullName>
    </submittedName>
</protein>
<dbReference type="InParanoid" id="A0A068V9B5"/>
<sequence length="71" mass="8212">MGFDSTFPGYDLSARGHRSIDKFSLPLDFKLVLAKGLCIRLKSPRRLRWLNYFNTSQYPVIPSSTTPFSNW</sequence>
<dbReference type="EMBL" id="HG739239">
    <property type="protein sequence ID" value="CDP17345.1"/>
    <property type="molecule type" value="Genomic_DNA"/>
</dbReference>
<evidence type="ECO:0000313" key="2">
    <source>
        <dbReference type="Proteomes" id="UP000295252"/>
    </source>
</evidence>
<keyword evidence="2" id="KW-1185">Reference proteome</keyword>
<accession>A0A068V9B5</accession>
<proteinExistence type="predicted"/>
<dbReference type="Gramene" id="CDP17345">
    <property type="protein sequence ID" value="CDP17345"/>
    <property type="gene ID" value="GSCOC_T00009677001"/>
</dbReference>
<name>A0A068V9B5_COFCA</name>
<evidence type="ECO:0000313" key="1">
    <source>
        <dbReference type="EMBL" id="CDP17345.1"/>
    </source>
</evidence>
<reference evidence="2" key="1">
    <citation type="journal article" date="2014" name="Science">
        <title>The coffee genome provides insight into the convergent evolution of caffeine biosynthesis.</title>
        <authorList>
            <person name="Denoeud F."/>
            <person name="Carretero-Paulet L."/>
            <person name="Dereeper A."/>
            <person name="Droc G."/>
            <person name="Guyot R."/>
            <person name="Pietrella M."/>
            <person name="Zheng C."/>
            <person name="Alberti A."/>
            <person name="Anthony F."/>
            <person name="Aprea G."/>
            <person name="Aury J.M."/>
            <person name="Bento P."/>
            <person name="Bernard M."/>
            <person name="Bocs S."/>
            <person name="Campa C."/>
            <person name="Cenci A."/>
            <person name="Combes M.C."/>
            <person name="Crouzillat D."/>
            <person name="Da Silva C."/>
            <person name="Daddiego L."/>
            <person name="De Bellis F."/>
            <person name="Dussert S."/>
            <person name="Garsmeur O."/>
            <person name="Gayraud T."/>
            <person name="Guignon V."/>
            <person name="Jahn K."/>
            <person name="Jamilloux V."/>
            <person name="Joet T."/>
            <person name="Labadie K."/>
            <person name="Lan T."/>
            <person name="Leclercq J."/>
            <person name="Lepelley M."/>
            <person name="Leroy T."/>
            <person name="Li L.T."/>
            <person name="Librado P."/>
            <person name="Lopez L."/>
            <person name="Munoz A."/>
            <person name="Noel B."/>
            <person name="Pallavicini A."/>
            <person name="Perrotta G."/>
            <person name="Poncet V."/>
            <person name="Pot D."/>
            <person name="Priyono X."/>
            <person name="Rigoreau M."/>
            <person name="Rouard M."/>
            <person name="Rozas J."/>
            <person name="Tranchant-Dubreuil C."/>
            <person name="VanBuren R."/>
            <person name="Zhang Q."/>
            <person name="Andrade A.C."/>
            <person name="Argout X."/>
            <person name="Bertrand B."/>
            <person name="de Kochko A."/>
            <person name="Graziosi G."/>
            <person name="Henry R.J."/>
            <person name="Jayarama X."/>
            <person name="Ming R."/>
            <person name="Nagai C."/>
            <person name="Rounsley S."/>
            <person name="Sankoff D."/>
            <person name="Giuliano G."/>
            <person name="Albert V.A."/>
            <person name="Wincker P."/>
            <person name="Lashermes P."/>
        </authorList>
    </citation>
    <scope>NUCLEOTIDE SEQUENCE [LARGE SCALE GENOMIC DNA]</scope>
    <source>
        <strain evidence="2">cv. DH200-94</strain>
    </source>
</reference>
<gene>
    <name evidence="1" type="ORF">GSCOC_T00009677001</name>
</gene>
<organism evidence="1 2">
    <name type="scientific">Coffea canephora</name>
    <name type="common">Robusta coffee</name>
    <dbReference type="NCBI Taxonomy" id="49390"/>
    <lineage>
        <taxon>Eukaryota</taxon>
        <taxon>Viridiplantae</taxon>
        <taxon>Streptophyta</taxon>
        <taxon>Embryophyta</taxon>
        <taxon>Tracheophyta</taxon>
        <taxon>Spermatophyta</taxon>
        <taxon>Magnoliopsida</taxon>
        <taxon>eudicotyledons</taxon>
        <taxon>Gunneridae</taxon>
        <taxon>Pentapetalae</taxon>
        <taxon>asterids</taxon>
        <taxon>lamiids</taxon>
        <taxon>Gentianales</taxon>
        <taxon>Rubiaceae</taxon>
        <taxon>Ixoroideae</taxon>
        <taxon>Gardenieae complex</taxon>
        <taxon>Bertiereae - Coffeeae clade</taxon>
        <taxon>Coffeeae</taxon>
        <taxon>Coffea</taxon>
    </lineage>
</organism>
<dbReference type="AlphaFoldDB" id="A0A068V9B5"/>